<gene>
    <name evidence="1" type="ORF">NOCA1120054</name>
</gene>
<dbReference type="SUPFAM" id="SSF46689">
    <property type="entry name" value="Homeodomain-like"/>
    <property type="match status" value="1"/>
</dbReference>
<dbReference type="InterPro" id="IPR009057">
    <property type="entry name" value="Homeodomain-like_sf"/>
</dbReference>
<evidence type="ECO:0008006" key="2">
    <source>
        <dbReference type="Google" id="ProtNLM"/>
    </source>
</evidence>
<sequence>MAHLDDLPMDERFLPRSGPMFSRGSSARAELATDLAIPILAESGWSALTLRRVALAANVTPQAIAAWFPSVAAMRAAVAERYGNRWLSERRYLARSRLSRVRSAGTAEEDEAPLLLELAASLLPESWLEETYDGIWLTIVEAGRWDETIGEAVAAVHERERDVVCDLIDPSGARDVESLERDVELVLAVVHGLRASHAPARKGGTAGRARTILAPRDPGG</sequence>
<protein>
    <recommendedName>
        <fullName evidence="2">TetR family transcriptional regulator</fullName>
    </recommendedName>
</protein>
<evidence type="ECO:0000313" key="1">
    <source>
        <dbReference type="EMBL" id="CUR56520.1"/>
    </source>
</evidence>
<accession>A0A2P2C3E7</accession>
<dbReference type="EMBL" id="CZKB01000004">
    <property type="protein sequence ID" value="CUR56520.1"/>
    <property type="molecule type" value="Genomic_DNA"/>
</dbReference>
<dbReference type="AlphaFoldDB" id="A0A2P2C3E7"/>
<dbReference type="Gene3D" id="1.10.357.10">
    <property type="entry name" value="Tetracycline Repressor, domain 2"/>
    <property type="match status" value="1"/>
</dbReference>
<name>A0A2P2C3E7_9ZZZZ</name>
<reference evidence="1" key="1">
    <citation type="submission" date="2015-08" db="EMBL/GenBank/DDBJ databases">
        <authorList>
            <person name="Babu N.S."/>
            <person name="Beckwith C.J."/>
            <person name="Beseler K.G."/>
            <person name="Brison A."/>
            <person name="Carone J.V."/>
            <person name="Caskin T.P."/>
            <person name="Diamond M."/>
            <person name="Durham M.E."/>
            <person name="Foxe J.M."/>
            <person name="Go M."/>
            <person name="Henderson B.A."/>
            <person name="Jones I.B."/>
            <person name="McGettigan J.A."/>
            <person name="Micheletti S.J."/>
            <person name="Nasrallah M.E."/>
            <person name="Ortiz D."/>
            <person name="Piller C.R."/>
            <person name="Privatt S.R."/>
            <person name="Schneider S.L."/>
            <person name="Sharp S."/>
            <person name="Smith T.C."/>
            <person name="Stanton J.D."/>
            <person name="Ullery H.E."/>
            <person name="Wilson R.J."/>
            <person name="Serrano M.G."/>
            <person name="Buck G."/>
            <person name="Lee V."/>
            <person name="Wang Y."/>
            <person name="Carvalho R."/>
            <person name="Voegtly L."/>
            <person name="Shi R."/>
            <person name="Duckworth R."/>
            <person name="Johnson A."/>
            <person name="Loviza R."/>
            <person name="Walstead R."/>
            <person name="Shah Z."/>
            <person name="Kiflezghi M."/>
            <person name="Wade K."/>
            <person name="Ball S.L."/>
            <person name="Bradley K.W."/>
            <person name="Asai D.J."/>
            <person name="Bowman C.A."/>
            <person name="Russell D.A."/>
            <person name="Pope W.H."/>
            <person name="Jacobs-Sera D."/>
            <person name="Hendrix R.W."/>
            <person name="Hatfull G.F."/>
        </authorList>
    </citation>
    <scope>NUCLEOTIDE SEQUENCE</scope>
</reference>
<proteinExistence type="predicted"/>
<organism evidence="1">
    <name type="scientific">metagenome</name>
    <dbReference type="NCBI Taxonomy" id="256318"/>
    <lineage>
        <taxon>unclassified sequences</taxon>
        <taxon>metagenomes</taxon>
    </lineage>
</organism>